<evidence type="ECO:0000313" key="4">
    <source>
        <dbReference type="Proteomes" id="UP001519332"/>
    </source>
</evidence>
<dbReference type="PANTHER" id="PTHR30466:SF1">
    <property type="entry name" value="FMN REDUCTASE (NADH) RUTF"/>
    <property type="match status" value="1"/>
</dbReference>
<dbReference type="RefSeq" id="WP_209641307.1">
    <property type="nucleotide sequence ID" value="NZ_JAGINW010000001.1"/>
</dbReference>
<dbReference type="SUPFAM" id="SSF50475">
    <property type="entry name" value="FMN-binding split barrel"/>
    <property type="match status" value="1"/>
</dbReference>
<keyword evidence="4" id="KW-1185">Reference proteome</keyword>
<keyword evidence="1" id="KW-0560">Oxidoreductase</keyword>
<dbReference type="InterPro" id="IPR050268">
    <property type="entry name" value="NADH-dep_flavin_reductase"/>
</dbReference>
<feature type="domain" description="Flavin reductase like" evidence="2">
    <location>
        <begin position="9"/>
        <end position="150"/>
    </location>
</feature>
<dbReference type="InterPro" id="IPR012349">
    <property type="entry name" value="Split_barrel_FMN-bd"/>
</dbReference>
<dbReference type="EMBL" id="JAGINW010000001">
    <property type="protein sequence ID" value="MBP2324156.1"/>
    <property type="molecule type" value="Genomic_DNA"/>
</dbReference>
<reference evidence="3 4" key="1">
    <citation type="submission" date="2021-03" db="EMBL/GenBank/DDBJ databases">
        <title>Sequencing the genomes of 1000 actinobacteria strains.</title>
        <authorList>
            <person name="Klenk H.-P."/>
        </authorList>
    </citation>
    <scope>NUCLEOTIDE SEQUENCE [LARGE SCALE GENOMIC DNA]</scope>
    <source>
        <strain evidence="3 4">DSM 46670</strain>
    </source>
</reference>
<dbReference type="Pfam" id="PF01613">
    <property type="entry name" value="Flavin_Reduct"/>
    <property type="match status" value="1"/>
</dbReference>
<gene>
    <name evidence="3" type="ORF">JOF56_004541</name>
</gene>
<evidence type="ECO:0000313" key="3">
    <source>
        <dbReference type="EMBL" id="MBP2324156.1"/>
    </source>
</evidence>
<organism evidence="3 4">
    <name type="scientific">Kibdelosporangium banguiense</name>
    <dbReference type="NCBI Taxonomy" id="1365924"/>
    <lineage>
        <taxon>Bacteria</taxon>
        <taxon>Bacillati</taxon>
        <taxon>Actinomycetota</taxon>
        <taxon>Actinomycetes</taxon>
        <taxon>Pseudonocardiales</taxon>
        <taxon>Pseudonocardiaceae</taxon>
        <taxon>Kibdelosporangium</taxon>
    </lineage>
</organism>
<name>A0ABS4TIH7_9PSEU</name>
<evidence type="ECO:0000259" key="2">
    <source>
        <dbReference type="SMART" id="SM00903"/>
    </source>
</evidence>
<sequence>MIDELRNALRHHPAAVTIVTAPGPVGLTVSSFGSVSMHPPLVGLWIGKSSSAYPALSVTDHFAVHLLHADQTDLADLFARTNADRFGSGTLWESDVDGLPRLLEAPVRLRCRTARRIEAGDHIALIGEPEDIEHQANTQPLLRFQGRYTSVAQYGRGWGAARPIRH</sequence>
<dbReference type="Gene3D" id="2.30.110.10">
    <property type="entry name" value="Electron Transport, Fmn-binding Protein, Chain A"/>
    <property type="match status" value="1"/>
</dbReference>
<accession>A0ABS4TIH7</accession>
<evidence type="ECO:0000256" key="1">
    <source>
        <dbReference type="ARBA" id="ARBA00023002"/>
    </source>
</evidence>
<dbReference type="PANTHER" id="PTHR30466">
    <property type="entry name" value="FLAVIN REDUCTASE"/>
    <property type="match status" value="1"/>
</dbReference>
<dbReference type="Proteomes" id="UP001519332">
    <property type="component" value="Unassembled WGS sequence"/>
</dbReference>
<proteinExistence type="predicted"/>
<protein>
    <submittedName>
        <fullName evidence="3">Flavin reductase (DIM6/NTAB) family NADH-FMN oxidoreductase RutF</fullName>
    </submittedName>
</protein>
<dbReference type="InterPro" id="IPR002563">
    <property type="entry name" value="Flavin_Rdtase-like_dom"/>
</dbReference>
<dbReference type="SMART" id="SM00903">
    <property type="entry name" value="Flavin_Reduct"/>
    <property type="match status" value="1"/>
</dbReference>
<comment type="caution">
    <text evidence="3">The sequence shown here is derived from an EMBL/GenBank/DDBJ whole genome shotgun (WGS) entry which is preliminary data.</text>
</comment>